<evidence type="ECO:0000313" key="3">
    <source>
        <dbReference type="Proteomes" id="UP000294933"/>
    </source>
</evidence>
<evidence type="ECO:0000259" key="1">
    <source>
        <dbReference type="Pfam" id="PF22215"/>
    </source>
</evidence>
<organism evidence="2 3">
    <name type="scientific">Rickenella mellea</name>
    <dbReference type="NCBI Taxonomy" id="50990"/>
    <lineage>
        <taxon>Eukaryota</taxon>
        <taxon>Fungi</taxon>
        <taxon>Dikarya</taxon>
        <taxon>Basidiomycota</taxon>
        <taxon>Agaricomycotina</taxon>
        <taxon>Agaricomycetes</taxon>
        <taxon>Hymenochaetales</taxon>
        <taxon>Rickenellaceae</taxon>
        <taxon>Rickenella</taxon>
    </lineage>
</organism>
<protein>
    <recommendedName>
        <fullName evidence="1">Mixed lineage kinase domain-containing protein</fullName>
    </recommendedName>
</protein>
<dbReference type="EMBL" id="ML170497">
    <property type="protein sequence ID" value="TDL13678.1"/>
    <property type="molecule type" value="Genomic_DNA"/>
</dbReference>
<dbReference type="InterPro" id="IPR059179">
    <property type="entry name" value="MLKL-like_MCAfunc"/>
</dbReference>
<dbReference type="InterPro" id="IPR036537">
    <property type="entry name" value="Adaptor_Cbl_N_dom_sf"/>
</dbReference>
<dbReference type="CDD" id="cd21037">
    <property type="entry name" value="MLKL_NTD"/>
    <property type="match status" value="1"/>
</dbReference>
<dbReference type="Gene3D" id="1.20.930.20">
    <property type="entry name" value="Adaptor protein Cbl, N-terminal domain"/>
    <property type="match status" value="1"/>
</dbReference>
<feature type="domain" description="Mixed lineage kinase" evidence="1">
    <location>
        <begin position="1"/>
        <end position="109"/>
    </location>
</feature>
<evidence type="ECO:0000313" key="2">
    <source>
        <dbReference type="EMBL" id="TDL13678.1"/>
    </source>
</evidence>
<dbReference type="InterPro" id="IPR054000">
    <property type="entry name" value="MLKL_N"/>
</dbReference>
<sequence length="156" mass="18009">MKSNQEGAKELRVRVEGVRGYIVEAFQDEEDIFLEMYDALVQFDEALTNVLVAVDNVRWRKSRISRLAFSSRDSETLRIVKQRLDDAMELLMLIVSLHQTKTLRSMSQTLYATVVSVSRVEQGLVLEVGNMRAQLARVYVQPRQKLPPPHFFFCTT</sequence>
<dbReference type="Proteomes" id="UP000294933">
    <property type="component" value="Unassembled WGS sequence"/>
</dbReference>
<proteinExistence type="predicted"/>
<dbReference type="Pfam" id="PF22215">
    <property type="entry name" value="MLKL_N"/>
    <property type="match status" value="1"/>
</dbReference>
<keyword evidence="3" id="KW-1185">Reference proteome</keyword>
<dbReference type="VEuPathDB" id="FungiDB:BD410DRAFT_797559"/>
<dbReference type="AlphaFoldDB" id="A0A4Y7PF66"/>
<dbReference type="GO" id="GO:0007166">
    <property type="term" value="P:cell surface receptor signaling pathway"/>
    <property type="evidence" value="ECO:0007669"/>
    <property type="project" value="InterPro"/>
</dbReference>
<name>A0A4Y7PF66_9AGAM</name>
<accession>A0A4Y7PF66</accession>
<reference evidence="2 3" key="1">
    <citation type="submission" date="2018-06" db="EMBL/GenBank/DDBJ databases">
        <title>A transcriptomic atlas of mushroom development highlights an independent origin of complex multicellularity.</title>
        <authorList>
            <consortium name="DOE Joint Genome Institute"/>
            <person name="Krizsan K."/>
            <person name="Almasi E."/>
            <person name="Merenyi Z."/>
            <person name="Sahu N."/>
            <person name="Viragh M."/>
            <person name="Koszo T."/>
            <person name="Mondo S."/>
            <person name="Kiss B."/>
            <person name="Balint B."/>
            <person name="Kues U."/>
            <person name="Barry K."/>
            <person name="Hegedus J.C."/>
            <person name="Henrissat B."/>
            <person name="Johnson J."/>
            <person name="Lipzen A."/>
            <person name="Ohm R."/>
            <person name="Nagy I."/>
            <person name="Pangilinan J."/>
            <person name="Yan J."/>
            <person name="Xiong Y."/>
            <person name="Grigoriev I.V."/>
            <person name="Hibbett D.S."/>
            <person name="Nagy L.G."/>
        </authorList>
    </citation>
    <scope>NUCLEOTIDE SEQUENCE [LARGE SCALE GENOMIC DNA]</scope>
    <source>
        <strain evidence="2 3">SZMC22713</strain>
    </source>
</reference>
<gene>
    <name evidence="2" type="ORF">BD410DRAFT_797559</name>
</gene>